<evidence type="ECO:0000256" key="10">
    <source>
        <dbReference type="ARBA" id="ARBA00023304"/>
    </source>
</evidence>
<dbReference type="Pfam" id="PF00205">
    <property type="entry name" value="TPP_enzyme_M"/>
    <property type="match status" value="1"/>
</dbReference>
<gene>
    <name evidence="15" type="ORF">Mucpa_4484</name>
</gene>
<sequence length="579" mass="63411">MEVAQQEIAVEPKKKETVNVSGSVALLEALIAEGTETIFGYPGGAIMPIYDALYDYNDKLNHVLVRHEQGGIHAGQGYARTSGRVGVVFATSGPGATNLITGLADAQIDSTPLVCITGQVFAHLLGTDAFQETDVINITTPVTKWNYQVTDANEIPEVIAKAFYIAKSGRPGPVLIDITKNAQIQKFDFEGYTPCNHIRSYRPKPIVRHTYIEQAAELINNAKKPFILWGQGVILGSAEQEFKTFVEKSGIPAAWTILGAGAIPTDHPLNVGMLGMHGNYGPNVLTNECDVLIAIGMRFDDRVTGRLDKYAKQAQVIHLDIDPAEIDKNVKSTVPVWGDCKETIPMLTKLVEQKQHTEWVNLFYDYASKEVEAVIHQELNPGTGEMTMGEVINQLNEITKGEAVIVTDVGQHQMVACRYAKLNKTRSNVTSGGLGTMGFALPAAIGAKFGAQDRTVVAIIGDGGFQMTLQELGTIMQSGVDVKIVILNNRFLGMVRQWQELFNERRYSFVDIQSPDFVAVAAAYRIAGKCINERDELVPALTEMLNHKGSFLLEVMVTKENNVFPMVPQGCSVSEIRLK</sequence>
<comment type="cofactor">
    <cofactor evidence="11">
        <name>thiamine diphosphate</name>
        <dbReference type="ChEBI" id="CHEBI:58937"/>
    </cofactor>
    <text evidence="11">Binds 1 thiamine pyrophosphate per subunit.</text>
</comment>
<dbReference type="GO" id="GO:0005948">
    <property type="term" value="C:acetolactate synthase complex"/>
    <property type="evidence" value="ECO:0007669"/>
    <property type="project" value="TreeGrafter"/>
</dbReference>
<evidence type="ECO:0000256" key="8">
    <source>
        <dbReference type="ARBA" id="ARBA00022842"/>
    </source>
</evidence>
<dbReference type="Gene3D" id="3.40.50.970">
    <property type="match status" value="2"/>
</dbReference>
<dbReference type="SUPFAM" id="SSF52518">
    <property type="entry name" value="Thiamin diphosphate-binding fold (THDP-binding)"/>
    <property type="match status" value="2"/>
</dbReference>
<dbReference type="EC" id="2.2.1.6" evidence="4 11"/>
<evidence type="ECO:0000256" key="4">
    <source>
        <dbReference type="ARBA" id="ARBA00013145"/>
    </source>
</evidence>
<comment type="pathway">
    <text evidence="2 11">Amino-acid biosynthesis; L-valine biosynthesis; L-valine from pyruvate: step 1/4.</text>
</comment>
<dbReference type="InterPro" id="IPR012846">
    <property type="entry name" value="Acetolactate_synth_lsu"/>
</dbReference>
<dbReference type="Proteomes" id="UP000002774">
    <property type="component" value="Chromosome"/>
</dbReference>
<evidence type="ECO:0000256" key="11">
    <source>
        <dbReference type="RuleBase" id="RU003591"/>
    </source>
</evidence>
<dbReference type="EMBL" id="CM001403">
    <property type="protein sequence ID" value="EHQ28574.1"/>
    <property type="molecule type" value="Genomic_DNA"/>
</dbReference>
<comment type="similarity">
    <text evidence="3 11">Belongs to the TPP enzyme family.</text>
</comment>
<dbReference type="FunFam" id="3.40.50.1220:FF:000008">
    <property type="entry name" value="Acetolactate synthase"/>
    <property type="match status" value="1"/>
</dbReference>
<keyword evidence="10 11" id="KW-0100">Branched-chain amino acid biosynthesis</keyword>
<name>H1Y531_9SPHI</name>
<keyword evidence="8 11" id="KW-0460">Magnesium</keyword>
<evidence type="ECO:0000256" key="7">
    <source>
        <dbReference type="ARBA" id="ARBA00022723"/>
    </source>
</evidence>
<dbReference type="eggNOG" id="COG0028">
    <property type="taxonomic scope" value="Bacteria"/>
</dbReference>
<evidence type="ECO:0000256" key="6">
    <source>
        <dbReference type="ARBA" id="ARBA00022679"/>
    </source>
</evidence>
<protein>
    <recommendedName>
        <fullName evidence="4 11">Acetolactate synthase</fullName>
        <ecNumber evidence="4 11">2.2.1.6</ecNumber>
    </recommendedName>
</protein>
<feature type="domain" description="Thiamine pyrophosphate enzyme central" evidence="12">
    <location>
        <begin position="212"/>
        <end position="346"/>
    </location>
</feature>
<dbReference type="GO" id="GO:0030976">
    <property type="term" value="F:thiamine pyrophosphate binding"/>
    <property type="evidence" value="ECO:0007669"/>
    <property type="project" value="UniProtKB-UniRule"/>
</dbReference>
<dbReference type="InterPro" id="IPR029035">
    <property type="entry name" value="DHS-like_NAD/FAD-binding_dom"/>
</dbReference>
<evidence type="ECO:0000259" key="14">
    <source>
        <dbReference type="Pfam" id="PF02776"/>
    </source>
</evidence>
<dbReference type="STRING" id="714943.Mucpa_4484"/>
<dbReference type="HOGENOM" id="CLU_013748_1_2_10"/>
<dbReference type="UniPathway" id="UPA00047">
    <property type="reaction ID" value="UER00055"/>
</dbReference>
<evidence type="ECO:0000313" key="16">
    <source>
        <dbReference type="Proteomes" id="UP000002774"/>
    </source>
</evidence>
<keyword evidence="5 11" id="KW-0028">Amino-acid biosynthesis</keyword>
<dbReference type="InterPro" id="IPR029061">
    <property type="entry name" value="THDP-binding"/>
</dbReference>
<keyword evidence="7 11" id="KW-0479">Metal-binding</keyword>
<organism evidence="15 16">
    <name type="scientific">Mucilaginibacter paludis DSM 18603</name>
    <dbReference type="NCBI Taxonomy" id="714943"/>
    <lineage>
        <taxon>Bacteria</taxon>
        <taxon>Pseudomonadati</taxon>
        <taxon>Bacteroidota</taxon>
        <taxon>Sphingobacteriia</taxon>
        <taxon>Sphingobacteriales</taxon>
        <taxon>Sphingobacteriaceae</taxon>
        <taxon>Mucilaginibacter</taxon>
    </lineage>
</organism>
<dbReference type="InterPro" id="IPR012000">
    <property type="entry name" value="Thiamin_PyroP_enz_cen_dom"/>
</dbReference>
<dbReference type="SUPFAM" id="SSF52467">
    <property type="entry name" value="DHS-like NAD/FAD-binding domain"/>
    <property type="match status" value="1"/>
</dbReference>
<evidence type="ECO:0000256" key="2">
    <source>
        <dbReference type="ARBA" id="ARBA00005025"/>
    </source>
</evidence>
<dbReference type="CDD" id="cd07035">
    <property type="entry name" value="TPP_PYR_POX_like"/>
    <property type="match status" value="1"/>
</dbReference>
<dbReference type="AlphaFoldDB" id="H1Y531"/>
<keyword evidence="16" id="KW-1185">Reference proteome</keyword>
<keyword evidence="9 11" id="KW-0786">Thiamine pyrophosphate</keyword>
<dbReference type="NCBIfam" id="TIGR00118">
    <property type="entry name" value="acolac_lg"/>
    <property type="match status" value="1"/>
</dbReference>
<evidence type="ECO:0000259" key="13">
    <source>
        <dbReference type="Pfam" id="PF02775"/>
    </source>
</evidence>
<evidence type="ECO:0000259" key="12">
    <source>
        <dbReference type="Pfam" id="PF00205"/>
    </source>
</evidence>
<dbReference type="Pfam" id="PF02776">
    <property type="entry name" value="TPP_enzyme_N"/>
    <property type="match status" value="1"/>
</dbReference>
<dbReference type="InterPro" id="IPR045229">
    <property type="entry name" value="TPP_enz"/>
</dbReference>
<dbReference type="CDD" id="cd02015">
    <property type="entry name" value="TPP_AHAS"/>
    <property type="match status" value="1"/>
</dbReference>
<dbReference type="GO" id="GO:0050660">
    <property type="term" value="F:flavin adenine dinucleotide binding"/>
    <property type="evidence" value="ECO:0007669"/>
    <property type="project" value="InterPro"/>
</dbReference>
<proteinExistence type="inferred from homology"/>
<comment type="pathway">
    <text evidence="1 11">Amino-acid biosynthesis; L-isoleucine biosynthesis; L-isoleucine from 2-oxobutanoate: step 1/4.</text>
</comment>
<comment type="cofactor">
    <cofactor evidence="11">
        <name>Mg(2+)</name>
        <dbReference type="ChEBI" id="CHEBI:18420"/>
    </cofactor>
    <text evidence="11">Binds 1 Mg(2+) ion per subunit.</text>
</comment>
<dbReference type="InterPro" id="IPR039368">
    <property type="entry name" value="AHAS_TPP"/>
</dbReference>
<evidence type="ECO:0000256" key="1">
    <source>
        <dbReference type="ARBA" id="ARBA00004974"/>
    </source>
</evidence>
<keyword evidence="6 11" id="KW-0808">Transferase</keyword>
<evidence type="ECO:0000256" key="9">
    <source>
        <dbReference type="ARBA" id="ARBA00023052"/>
    </source>
</evidence>
<accession>H1Y531</accession>
<dbReference type="PANTHER" id="PTHR18968">
    <property type="entry name" value="THIAMINE PYROPHOSPHATE ENZYMES"/>
    <property type="match status" value="1"/>
</dbReference>
<evidence type="ECO:0000256" key="3">
    <source>
        <dbReference type="ARBA" id="ARBA00007812"/>
    </source>
</evidence>
<dbReference type="InterPro" id="IPR011766">
    <property type="entry name" value="TPP_enzyme_TPP-bd"/>
</dbReference>
<dbReference type="OrthoDB" id="4494979at2"/>
<dbReference type="Gene3D" id="3.40.50.1220">
    <property type="entry name" value="TPP-binding domain"/>
    <property type="match status" value="1"/>
</dbReference>
<evidence type="ECO:0000256" key="5">
    <source>
        <dbReference type="ARBA" id="ARBA00022605"/>
    </source>
</evidence>
<dbReference type="InterPro" id="IPR012001">
    <property type="entry name" value="Thiamin_PyroP_enz_TPP-bd_dom"/>
</dbReference>
<dbReference type="GO" id="GO:0003984">
    <property type="term" value="F:acetolactate synthase activity"/>
    <property type="evidence" value="ECO:0007669"/>
    <property type="project" value="UniProtKB-EC"/>
</dbReference>
<feature type="domain" description="Thiamine pyrophosphate enzyme TPP-binding" evidence="13">
    <location>
        <begin position="408"/>
        <end position="555"/>
    </location>
</feature>
<evidence type="ECO:0000313" key="15">
    <source>
        <dbReference type="EMBL" id="EHQ28574.1"/>
    </source>
</evidence>
<dbReference type="FunFam" id="3.40.50.970:FF:000007">
    <property type="entry name" value="Acetolactate synthase"/>
    <property type="match status" value="1"/>
</dbReference>
<dbReference type="PANTHER" id="PTHR18968:SF13">
    <property type="entry name" value="ACETOLACTATE SYNTHASE CATALYTIC SUBUNIT, MITOCHONDRIAL"/>
    <property type="match status" value="1"/>
</dbReference>
<reference evidence="15" key="1">
    <citation type="submission" date="2011-09" db="EMBL/GenBank/DDBJ databases">
        <title>The permanent draft genome of Mucilaginibacter paludis DSM 18603.</title>
        <authorList>
            <consortium name="US DOE Joint Genome Institute (JGI-PGF)"/>
            <person name="Lucas S."/>
            <person name="Han J."/>
            <person name="Lapidus A."/>
            <person name="Bruce D."/>
            <person name="Goodwin L."/>
            <person name="Pitluck S."/>
            <person name="Peters L."/>
            <person name="Kyrpides N."/>
            <person name="Mavromatis K."/>
            <person name="Ivanova N."/>
            <person name="Mikhailova N."/>
            <person name="Held B."/>
            <person name="Detter J.C."/>
            <person name="Tapia R."/>
            <person name="Han C."/>
            <person name="Land M."/>
            <person name="Hauser L."/>
            <person name="Markowitz V."/>
            <person name="Cheng J.-F."/>
            <person name="Hugenholtz P."/>
            <person name="Woyke T."/>
            <person name="Wu D."/>
            <person name="Tindall B."/>
            <person name="Brambilla E."/>
            <person name="Klenk H.-P."/>
            <person name="Eisen J.A."/>
        </authorList>
    </citation>
    <scope>NUCLEOTIDE SEQUENCE [LARGE SCALE GENOMIC DNA]</scope>
    <source>
        <strain evidence="15">DSM 18603</strain>
    </source>
</reference>
<comment type="catalytic activity">
    <reaction evidence="11">
        <text>2 pyruvate + H(+) = (2S)-2-acetolactate + CO2</text>
        <dbReference type="Rhea" id="RHEA:25249"/>
        <dbReference type="ChEBI" id="CHEBI:15361"/>
        <dbReference type="ChEBI" id="CHEBI:15378"/>
        <dbReference type="ChEBI" id="CHEBI:16526"/>
        <dbReference type="ChEBI" id="CHEBI:58476"/>
        <dbReference type="EC" id="2.2.1.6"/>
    </reaction>
</comment>
<dbReference type="UniPathway" id="UPA00049">
    <property type="reaction ID" value="UER00059"/>
</dbReference>
<dbReference type="Pfam" id="PF02775">
    <property type="entry name" value="TPP_enzyme_C"/>
    <property type="match status" value="1"/>
</dbReference>
<dbReference type="RefSeq" id="WP_008509437.1">
    <property type="nucleotide sequence ID" value="NZ_CM001403.1"/>
</dbReference>
<dbReference type="GO" id="GO:0000287">
    <property type="term" value="F:magnesium ion binding"/>
    <property type="evidence" value="ECO:0007669"/>
    <property type="project" value="UniProtKB-UniRule"/>
</dbReference>
<feature type="domain" description="Thiamine pyrophosphate enzyme N-terminal TPP-binding" evidence="14">
    <location>
        <begin position="22"/>
        <end position="136"/>
    </location>
</feature>
<dbReference type="GO" id="GO:0009099">
    <property type="term" value="P:L-valine biosynthetic process"/>
    <property type="evidence" value="ECO:0007669"/>
    <property type="project" value="UniProtKB-UniPathway"/>
</dbReference>
<dbReference type="GO" id="GO:0009097">
    <property type="term" value="P:isoleucine biosynthetic process"/>
    <property type="evidence" value="ECO:0007669"/>
    <property type="project" value="UniProtKB-UniPathway"/>
</dbReference>